<feature type="compositionally biased region" description="Acidic residues" evidence="1">
    <location>
        <begin position="41"/>
        <end position="57"/>
    </location>
</feature>
<name>A0AAD9PZB1_ACRCE</name>
<accession>A0AAD9PZB1</accession>
<dbReference type="Proteomes" id="UP001249851">
    <property type="component" value="Unassembled WGS sequence"/>
</dbReference>
<reference evidence="2" key="1">
    <citation type="journal article" date="2023" name="G3 (Bethesda)">
        <title>Whole genome assembly and annotation of the endangered Caribbean coral Acropora cervicornis.</title>
        <authorList>
            <person name="Selwyn J.D."/>
            <person name="Vollmer S.V."/>
        </authorList>
    </citation>
    <scope>NUCLEOTIDE SEQUENCE</scope>
    <source>
        <strain evidence="2">K2</strain>
    </source>
</reference>
<reference evidence="2" key="2">
    <citation type="journal article" date="2023" name="Science">
        <title>Genomic signatures of disease resistance in endangered staghorn corals.</title>
        <authorList>
            <person name="Vollmer S.V."/>
            <person name="Selwyn J.D."/>
            <person name="Despard B.A."/>
            <person name="Roesel C.L."/>
        </authorList>
    </citation>
    <scope>NUCLEOTIDE SEQUENCE</scope>
    <source>
        <strain evidence="2">K2</strain>
    </source>
</reference>
<evidence type="ECO:0000313" key="2">
    <source>
        <dbReference type="EMBL" id="KAK2551850.1"/>
    </source>
</evidence>
<protein>
    <submittedName>
        <fullName evidence="2">Uncharacterized protein</fullName>
    </submittedName>
</protein>
<comment type="caution">
    <text evidence="2">The sequence shown here is derived from an EMBL/GenBank/DDBJ whole genome shotgun (WGS) entry which is preliminary data.</text>
</comment>
<evidence type="ECO:0000256" key="1">
    <source>
        <dbReference type="SAM" id="MobiDB-lite"/>
    </source>
</evidence>
<dbReference type="AlphaFoldDB" id="A0AAD9PZB1"/>
<proteinExistence type="predicted"/>
<dbReference type="EMBL" id="JARQWQ010000093">
    <property type="protein sequence ID" value="KAK2551850.1"/>
    <property type="molecule type" value="Genomic_DNA"/>
</dbReference>
<gene>
    <name evidence="2" type="ORF">P5673_027282</name>
</gene>
<sequence length="185" mass="21483">MKLRPSSAEGQRKSSNQNGNVARARCKSAQSTRRAQPAVSENEDDFEELDDEDDLDEESQKRPISFATLEEKEQDYEYADDFEEDSEEEILDDILANARAAKDAEVEEEEIIEDLESPVFCKQKLKEEMINVIGEQMFEEVREKVARGKYDDDQSSREFEKLDGSDMMRTCYLVNELFIQQEEQI</sequence>
<organism evidence="2 3">
    <name type="scientific">Acropora cervicornis</name>
    <name type="common">Staghorn coral</name>
    <dbReference type="NCBI Taxonomy" id="6130"/>
    <lineage>
        <taxon>Eukaryota</taxon>
        <taxon>Metazoa</taxon>
        <taxon>Cnidaria</taxon>
        <taxon>Anthozoa</taxon>
        <taxon>Hexacorallia</taxon>
        <taxon>Scleractinia</taxon>
        <taxon>Astrocoeniina</taxon>
        <taxon>Acroporidae</taxon>
        <taxon>Acropora</taxon>
    </lineage>
</organism>
<feature type="region of interest" description="Disordered" evidence="1">
    <location>
        <begin position="1"/>
        <end position="86"/>
    </location>
</feature>
<feature type="compositionally biased region" description="Acidic residues" evidence="1">
    <location>
        <begin position="72"/>
        <end position="86"/>
    </location>
</feature>
<keyword evidence="3" id="KW-1185">Reference proteome</keyword>
<evidence type="ECO:0000313" key="3">
    <source>
        <dbReference type="Proteomes" id="UP001249851"/>
    </source>
</evidence>